<protein>
    <recommendedName>
        <fullName evidence="3">DNA replication terminus site-binding protein</fullName>
    </recommendedName>
</protein>
<name>A0A5M3Q4L2_9GAMM</name>
<dbReference type="EMBL" id="BGZI01000035">
    <property type="protein sequence ID" value="GBO90173.1"/>
    <property type="molecule type" value="Genomic_DNA"/>
</dbReference>
<organism evidence="1 2">
    <name type="scientific">Marinobacter salsuginis</name>
    <dbReference type="NCBI Taxonomy" id="418719"/>
    <lineage>
        <taxon>Bacteria</taxon>
        <taxon>Pseudomonadati</taxon>
        <taxon>Pseudomonadota</taxon>
        <taxon>Gammaproteobacteria</taxon>
        <taxon>Pseudomonadales</taxon>
        <taxon>Marinobacteraceae</taxon>
        <taxon>Marinobacter</taxon>
    </lineage>
</organism>
<dbReference type="RefSeq" id="WP_136630998.1">
    <property type="nucleotide sequence ID" value="NZ_BGZI01000035.1"/>
</dbReference>
<reference evidence="1 2" key="1">
    <citation type="journal article" date="2019" name="J. Gen. Appl. Microbiol.">
        <title>Aerobic degradation of cis-dichloroethene by the marine bacterium Marinobacter salsuginis strain 5N-3.</title>
        <authorList>
            <person name="Inoue Y."/>
            <person name="Fukunaga Y."/>
            <person name="Katsumata H."/>
            <person name="Ohji S."/>
            <person name="Hosoyama A."/>
            <person name="Mori K."/>
            <person name="Ando K."/>
        </authorList>
    </citation>
    <scope>NUCLEOTIDE SEQUENCE [LARGE SCALE GENOMIC DNA]</scope>
    <source>
        <strain evidence="1 2">NBRC 109114</strain>
    </source>
</reference>
<evidence type="ECO:0000313" key="2">
    <source>
        <dbReference type="Proteomes" id="UP000387223"/>
    </source>
</evidence>
<gene>
    <name evidence="1" type="ORF">MSSD14B_38410</name>
</gene>
<dbReference type="AlphaFoldDB" id="A0A5M3Q4L2"/>
<evidence type="ECO:0000313" key="1">
    <source>
        <dbReference type="EMBL" id="GBO90173.1"/>
    </source>
</evidence>
<dbReference type="Proteomes" id="UP000387223">
    <property type="component" value="Unassembled WGS sequence"/>
</dbReference>
<proteinExistence type="predicted"/>
<evidence type="ECO:0008006" key="3">
    <source>
        <dbReference type="Google" id="ProtNLM"/>
    </source>
</evidence>
<sequence>MSDKTSEGVPSELIEPLQAAWREYQMARGAVRKNLVDDERAGYQGMALDEDGEPANPHELASQLYTDCEREEGDDPKRSNHAFGVIVVSTKTQTSFEYLNRTKADLIAVLDDLKGHPKYSLESIKAAAGLTRIHYYKIKRPVKGLSGERPESVRLSIEQKIDVGKRSVEECMELLEEFDTTQMHIQVQLDALRRVPRSEPLAYVFETSNMRILANVSFPKDPNTGRRRHMKLRSVMPFYVTSQTPDWAPAIKLPSAVRLEERVERKERKDRRIDPTPFLPSIHVHRYIG</sequence>
<accession>A0A5M3Q4L2</accession>
<comment type="caution">
    <text evidence="1">The sequence shown here is derived from an EMBL/GenBank/DDBJ whole genome shotgun (WGS) entry which is preliminary data.</text>
</comment>